<comment type="caution">
    <text evidence="2">The sequence shown here is derived from an EMBL/GenBank/DDBJ whole genome shotgun (WGS) entry which is preliminary data.</text>
</comment>
<dbReference type="Pfam" id="PF03374">
    <property type="entry name" value="ANT"/>
    <property type="match status" value="1"/>
</dbReference>
<accession>A0A921N2E7</accession>
<sequence length="277" mass="32056">MNELQVIKEQEVLGKEFRIYGDFENPLFLAKDVAEWIEYSQVRPGVYKVSQMVSTIEDDEKLITTLKLQGDTQSRPHTFLTEDGLYEVLMQSRKPIAKQFKRQVKTILKELRKGNLKLQSTKEEKAQLLLSIYNGGQEGIIASKRLTEIEVQEAKKPLLKKIENKQTIIDNVIDDKSLFAIGTVGKILKPYIKDMGAIKIFKFLRDNCILMDAEGTQRHNLPYDKYNKHFEMKCVESNFGTHTKTYFNGSGLKWFLNKLVKEGHLTSEQKEEVKSKF</sequence>
<name>A0A921N2E7_9FIRM</name>
<dbReference type="SMART" id="SM01040">
    <property type="entry name" value="Bro-N"/>
    <property type="match status" value="1"/>
</dbReference>
<gene>
    <name evidence="2" type="ORF">K8V90_10840</name>
</gene>
<feature type="domain" description="Bro-N" evidence="1">
    <location>
        <begin position="1"/>
        <end position="115"/>
    </location>
</feature>
<organism evidence="2 3">
    <name type="scientific">Romboutsia timonensis</name>
    <dbReference type="NCBI Taxonomy" id="1776391"/>
    <lineage>
        <taxon>Bacteria</taxon>
        <taxon>Bacillati</taxon>
        <taxon>Bacillota</taxon>
        <taxon>Clostridia</taxon>
        <taxon>Peptostreptococcales</taxon>
        <taxon>Peptostreptococcaceae</taxon>
        <taxon>Romboutsia</taxon>
    </lineage>
</organism>
<dbReference type="Pfam" id="PF02498">
    <property type="entry name" value="Bro-N"/>
    <property type="match status" value="1"/>
</dbReference>
<dbReference type="AlphaFoldDB" id="A0A921N2E7"/>
<dbReference type="EMBL" id="DYUB01000337">
    <property type="protein sequence ID" value="HJG97588.1"/>
    <property type="molecule type" value="Genomic_DNA"/>
</dbReference>
<evidence type="ECO:0000313" key="2">
    <source>
        <dbReference type="EMBL" id="HJG97588.1"/>
    </source>
</evidence>
<dbReference type="GO" id="GO:0003677">
    <property type="term" value="F:DNA binding"/>
    <property type="evidence" value="ECO:0007669"/>
    <property type="project" value="InterPro"/>
</dbReference>
<protein>
    <submittedName>
        <fullName evidence="2">Phage antirepressor KilAC domain-containing protein</fullName>
    </submittedName>
</protein>
<evidence type="ECO:0000313" key="3">
    <source>
        <dbReference type="Proteomes" id="UP000776700"/>
    </source>
</evidence>
<dbReference type="Proteomes" id="UP000776700">
    <property type="component" value="Unassembled WGS sequence"/>
</dbReference>
<proteinExistence type="predicted"/>
<reference evidence="2" key="1">
    <citation type="journal article" date="2021" name="PeerJ">
        <title>Extensive microbial diversity within the chicken gut microbiome revealed by metagenomics and culture.</title>
        <authorList>
            <person name="Gilroy R."/>
            <person name="Ravi A."/>
            <person name="Getino M."/>
            <person name="Pursley I."/>
            <person name="Horton D.L."/>
            <person name="Alikhan N.F."/>
            <person name="Baker D."/>
            <person name="Gharbi K."/>
            <person name="Hall N."/>
            <person name="Watson M."/>
            <person name="Adriaenssens E.M."/>
            <person name="Foster-Nyarko E."/>
            <person name="Jarju S."/>
            <person name="Secka A."/>
            <person name="Antonio M."/>
            <person name="Oren A."/>
            <person name="Chaudhuri R.R."/>
            <person name="La Ragione R."/>
            <person name="Hildebrand F."/>
            <person name="Pallen M.J."/>
        </authorList>
    </citation>
    <scope>NUCLEOTIDE SEQUENCE</scope>
    <source>
        <strain evidence="2">1277</strain>
    </source>
</reference>
<evidence type="ECO:0000259" key="1">
    <source>
        <dbReference type="PROSITE" id="PS51750"/>
    </source>
</evidence>
<dbReference type="InterPro" id="IPR003497">
    <property type="entry name" value="BRO_N_domain"/>
</dbReference>
<dbReference type="PROSITE" id="PS51750">
    <property type="entry name" value="BRO_N"/>
    <property type="match status" value="1"/>
</dbReference>
<reference evidence="2" key="2">
    <citation type="submission" date="2021-09" db="EMBL/GenBank/DDBJ databases">
        <authorList>
            <person name="Gilroy R."/>
        </authorList>
    </citation>
    <scope>NUCLEOTIDE SEQUENCE</scope>
    <source>
        <strain evidence="2">1277</strain>
    </source>
</reference>
<dbReference type="InterPro" id="IPR005039">
    <property type="entry name" value="Ant_C"/>
</dbReference>